<evidence type="ECO:0000256" key="2">
    <source>
        <dbReference type="SAM" id="MobiDB-lite"/>
    </source>
</evidence>
<dbReference type="PANTHER" id="PTHR33375">
    <property type="entry name" value="CHROMOSOME-PARTITIONING PROTEIN PARB-RELATED"/>
    <property type="match status" value="1"/>
</dbReference>
<proteinExistence type="inferred from homology"/>
<dbReference type="AlphaFoldDB" id="A0AAU7MVV8"/>
<dbReference type="InterPro" id="IPR036086">
    <property type="entry name" value="ParB/Sulfiredoxin_sf"/>
</dbReference>
<dbReference type="InterPro" id="IPR003115">
    <property type="entry name" value="ParB_N"/>
</dbReference>
<dbReference type="Pfam" id="PF02195">
    <property type="entry name" value="ParB_N"/>
    <property type="match status" value="1"/>
</dbReference>
<feature type="compositionally biased region" description="Basic and acidic residues" evidence="2">
    <location>
        <begin position="19"/>
        <end position="35"/>
    </location>
</feature>
<evidence type="ECO:0000256" key="1">
    <source>
        <dbReference type="ARBA" id="ARBA00006295"/>
    </source>
</evidence>
<dbReference type="SMART" id="SM00470">
    <property type="entry name" value="ParB"/>
    <property type="match status" value="1"/>
</dbReference>
<organism evidence="4">
    <name type="scientific">Marinobacter sp. MMG032</name>
    <dbReference type="NCBI Taxonomy" id="3158548"/>
    <lineage>
        <taxon>Bacteria</taxon>
        <taxon>Pseudomonadati</taxon>
        <taxon>Pseudomonadota</taxon>
        <taxon>Gammaproteobacteria</taxon>
        <taxon>Pseudomonadales</taxon>
        <taxon>Marinobacteraceae</taxon>
        <taxon>Marinobacter</taxon>
    </lineage>
</organism>
<feature type="region of interest" description="Disordered" evidence="2">
    <location>
        <begin position="1"/>
        <end position="38"/>
    </location>
</feature>
<dbReference type="GO" id="GO:0007059">
    <property type="term" value="P:chromosome segregation"/>
    <property type="evidence" value="ECO:0007669"/>
    <property type="project" value="TreeGrafter"/>
</dbReference>
<evidence type="ECO:0000259" key="3">
    <source>
        <dbReference type="SMART" id="SM00470"/>
    </source>
</evidence>
<dbReference type="NCBIfam" id="TIGR00180">
    <property type="entry name" value="parB_part"/>
    <property type="match status" value="1"/>
</dbReference>
<feature type="region of interest" description="Disordered" evidence="2">
    <location>
        <begin position="243"/>
        <end position="288"/>
    </location>
</feature>
<dbReference type="Gene3D" id="3.90.1530.10">
    <property type="entry name" value="Conserved hypothetical protein from pyrococcus furiosus pfu- 392566-001, ParB domain"/>
    <property type="match status" value="1"/>
</dbReference>
<sequence>MSTAKKNKLSQALKGAQKPKPDTTSEARPQVREAEGDYAMVPVSAIDPDPNQPRKTFTQEYIEGLAESLKLNKQRQAITLIRKADGRFQIKEGERRWRAAQIAGLDYLKAIIEDEKSEGLSPAEEAEKLRAQRAENTDREPLTVWEDIEACARYVELTGKSQKEAAKDLVISTSKLNKMLKIYKGPEPVQETVRLGVATNLNTVGSLIEMWEISQETAEAEVKKILTDGQLPERSEALYAQKARDMKASGSAGAATKQPKKAPKTSKAKPSEPSTTKPQGISDMKVVGEGVLQITDKSGQVQRYRVTKSWQKQWEALGEALFND</sequence>
<accession>A0AAU7MVV8</accession>
<gene>
    <name evidence="4" type="ORF">ABNF92_19490</name>
</gene>
<dbReference type="InterPro" id="IPR050336">
    <property type="entry name" value="Chromosome_partition/occlusion"/>
</dbReference>
<comment type="similarity">
    <text evidence="1">Belongs to the ParB family.</text>
</comment>
<protein>
    <submittedName>
        <fullName evidence="4">ParB/RepB/Spo0J family partition protein</fullName>
    </submittedName>
</protein>
<dbReference type="PANTHER" id="PTHR33375:SF1">
    <property type="entry name" value="CHROMOSOME-PARTITIONING PROTEIN PARB-RELATED"/>
    <property type="match status" value="1"/>
</dbReference>
<feature type="compositionally biased region" description="Basic residues" evidence="2">
    <location>
        <begin position="258"/>
        <end position="267"/>
    </location>
</feature>
<reference evidence="4" key="1">
    <citation type="submission" date="2024-05" db="EMBL/GenBank/DDBJ databases">
        <title>Draft Genome Sequences of Flagellimonas sp. MMG031 and Marinobacter sp. MMG032 Isolated from the dinoflagellate Symbiodinium pilosum.</title>
        <authorList>
            <person name="Shikuma N.J."/>
            <person name="Farrell M.V."/>
        </authorList>
    </citation>
    <scope>NUCLEOTIDE SEQUENCE</scope>
    <source>
        <strain evidence="4">MMG032</strain>
        <plasmid evidence="4">unnaned</plasmid>
    </source>
</reference>
<dbReference type="GO" id="GO:0003677">
    <property type="term" value="F:DNA binding"/>
    <property type="evidence" value="ECO:0007669"/>
    <property type="project" value="InterPro"/>
</dbReference>
<name>A0AAU7MVV8_9GAMM</name>
<geneLocation type="plasmid" evidence="4">
    <name>unnaned</name>
</geneLocation>
<evidence type="ECO:0000313" key="4">
    <source>
        <dbReference type="EMBL" id="XBQ21592.1"/>
    </source>
</evidence>
<dbReference type="SUPFAM" id="SSF109709">
    <property type="entry name" value="KorB DNA-binding domain-like"/>
    <property type="match status" value="1"/>
</dbReference>
<dbReference type="EMBL" id="CP157803">
    <property type="protein sequence ID" value="XBQ21592.1"/>
    <property type="molecule type" value="Genomic_DNA"/>
</dbReference>
<dbReference type="Gene3D" id="1.10.10.2830">
    <property type="match status" value="1"/>
</dbReference>
<keyword evidence="4" id="KW-0614">Plasmid</keyword>
<dbReference type="GO" id="GO:0005694">
    <property type="term" value="C:chromosome"/>
    <property type="evidence" value="ECO:0007669"/>
    <property type="project" value="TreeGrafter"/>
</dbReference>
<dbReference type="RefSeq" id="WP_222535024.1">
    <property type="nucleotide sequence ID" value="NZ_CP157803.1"/>
</dbReference>
<dbReference type="SUPFAM" id="SSF110849">
    <property type="entry name" value="ParB/Sulfiredoxin"/>
    <property type="match status" value="1"/>
</dbReference>
<feature type="domain" description="ParB-like N-terminal" evidence="3">
    <location>
        <begin position="39"/>
        <end position="137"/>
    </location>
</feature>
<dbReference type="InterPro" id="IPR004437">
    <property type="entry name" value="ParB/RepB/Spo0J"/>
</dbReference>
<dbReference type="KEGG" id="mamm:ABNF92_19490"/>